<reference evidence="1" key="1">
    <citation type="journal article" date="2022" name="Int. J. Mol. Sci.">
        <title>Draft Genome of Tanacetum Coccineum: Genomic Comparison of Closely Related Tanacetum-Family Plants.</title>
        <authorList>
            <person name="Yamashiro T."/>
            <person name="Shiraishi A."/>
            <person name="Nakayama K."/>
            <person name="Satake H."/>
        </authorList>
    </citation>
    <scope>NUCLEOTIDE SEQUENCE</scope>
</reference>
<gene>
    <name evidence="1" type="ORF">Tco_0922462</name>
</gene>
<evidence type="ECO:0000313" key="2">
    <source>
        <dbReference type="Proteomes" id="UP001151760"/>
    </source>
</evidence>
<dbReference type="PANTHER" id="PTHR47150:SF4">
    <property type="entry name" value="HARBINGER TRANSPOSASE-DERIVED PROTEIN-RELATED"/>
    <property type="match status" value="1"/>
</dbReference>
<dbReference type="EMBL" id="BQNB010014757">
    <property type="protein sequence ID" value="GJT32043.1"/>
    <property type="molecule type" value="Genomic_DNA"/>
</dbReference>
<dbReference type="GO" id="GO:0003964">
    <property type="term" value="F:RNA-directed DNA polymerase activity"/>
    <property type="evidence" value="ECO:0007669"/>
    <property type="project" value="UniProtKB-KW"/>
</dbReference>
<protein>
    <submittedName>
        <fullName evidence="1">Reverse transcriptase domain-containing protein</fullName>
    </submittedName>
</protein>
<reference evidence="1" key="2">
    <citation type="submission" date="2022-01" db="EMBL/GenBank/DDBJ databases">
        <authorList>
            <person name="Yamashiro T."/>
            <person name="Shiraishi A."/>
            <person name="Satake H."/>
            <person name="Nakayama K."/>
        </authorList>
    </citation>
    <scope>NUCLEOTIDE SEQUENCE</scope>
</reference>
<dbReference type="Proteomes" id="UP001151760">
    <property type="component" value="Unassembled WGS sequence"/>
</dbReference>
<evidence type="ECO:0000313" key="1">
    <source>
        <dbReference type="EMBL" id="GJT32043.1"/>
    </source>
</evidence>
<organism evidence="1 2">
    <name type="scientific">Tanacetum coccineum</name>
    <dbReference type="NCBI Taxonomy" id="301880"/>
    <lineage>
        <taxon>Eukaryota</taxon>
        <taxon>Viridiplantae</taxon>
        <taxon>Streptophyta</taxon>
        <taxon>Embryophyta</taxon>
        <taxon>Tracheophyta</taxon>
        <taxon>Spermatophyta</taxon>
        <taxon>Magnoliopsida</taxon>
        <taxon>eudicotyledons</taxon>
        <taxon>Gunneridae</taxon>
        <taxon>Pentapetalae</taxon>
        <taxon>asterids</taxon>
        <taxon>campanulids</taxon>
        <taxon>Asterales</taxon>
        <taxon>Asteraceae</taxon>
        <taxon>Asteroideae</taxon>
        <taxon>Anthemideae</taxon>
        <taxon>Anthemidinae</taxon>
        <taxon>Tanacetum</taxon>
    </lineage>
</organism>
<dbReference type="InterPro" id="IPR006912">
    <property type="entry name" value="Harbinger_derived_prot"/>
</dbReference>
<sequence length="388" mass="44700">MSDSSYFDAFDNDDLSDIELFFKAVEYDQSLQAGSPHTRNPINYDCDFAEERFRADNFGANEHFIFFVMRPDATGQMSFSGITKYTSVHQLAYDTSPDALDEYLQMGKHTTRDCLDHFTTCVIELFMPEFLRKLDFNDMEKLYTTHNAVHGFLKLLGSIDFVASYDLWTRHAYFRVAGANKDLIVLNNSPLFDKLLNDIAPIALFQVNGVGFDNWYYLADGIHPQWANFVKSFTVARDEKNAIFKWRQEVAQKDIEKAFGVLQGPLVRRCGSESNLVEGLLVVRSATARVLAFSLWTCGAKQFRDEDDILQREYCTFGGFSSFKKREAREFMRYYPYMDVKQLEVLLRIIEAQTKAELNLECSLCTGCYVRLLGSRELCPGDEYSWVL</sequence>
<dbReference type="Pfam" id="PF04827">
    <property type="entry name" value="Plant_tran"/>
    <property type="match status" value="1"/>
</dbReference>
<accession>A0ABQ5D0L1</accession>
<keyword evidence="2" id="KW-1185">Reference proteome</keyword>
<keyword evidence="1" id="KW-0548">Nucleotidyltransferase</keyword>
<name>A0ABQ5D0L1_9ASTR</name>
<comment type="caution">
    <text evidence="1">The sequence shown here is derived from an EMBL/GenBank/DDBJ whole genome shotgun (WGS) entry which is preliminary data.</text>
</comment>
<keyword evidence="1" id="KW-0808">Transferase</keyword>
<keyword evidence="1" id="KW-0695">RNA-directed DNA polymerase</keyword>
<proteinExistence type="predicted"/>
<dbReference type="PANTHER" id="PTHR47150">
    <property type="entry name" value="OS12G0169200 PROTEIN"/>
    <property type="match status" value="1"/>
</dbReference>